<protein>
    <recommendedName>
        <fullName evidence="1">Large polyvalent protein-associated domain-containing protein</fullName>
    </recommendedName>
</protein>
<evidence type="ECO:0000313" key="2">
    <source>
        <dbReference type="EMBL" id="KZE78233.1"/>
    </source>
</evidence>
<proteinExistence type="predicted"/>
<gene>
    <name evidence="2" type="ORF">AV654_19310</name>
</gene>
<dbReference type="RefSeq" id="WP_063183209.1">
    <property type="nucleotide sequence ID" value="NZ_LQRA01000057.1"/>
</dbReference>
<dbReference type="EMBL" id="LQRA01000057">
    <property type="protein sequence ID" value="KZE78233.1"/>
    <property type="molecule type" value="Genomic_DNA"/>
</dbReference>
<accession>A0A163XPL8</accession>
<evidence type="ECO:0000259" key="1">
    <source>
        <dbReference type="Pfam" id="PF18824"/>
    </source>
</evidence>
<feature type="domain" description="Large polyvalent protein-associated" evidence="1">
    <location>
        <begin position="76"/>
        <end position="144"/>
    </location>
</feature>
<dbReference type="Proteomes" id="UP000076563">
    <property type="component" value="Unassembled WGS sequence"/>
</dbReference>
<keyword evidence="3" id="KW-1185">Reference proteome</keyword>
<dbReference type="InterPro" id="IPR040789">
    <property type="entry name" value="LPD11"/>
</dbReference>
<reference evidence="3" key="1">
    <citation type="submission" date="2016-01" db="EMBL/GenBank/DDBJ databases">
        <title>Draft genome of Chromobacterium sp. F49.</title>
        <authorList>
            <person name="Hong K.W."/>
        </authorList>
    </citation>
    <scope>NUCLEOTIDE SEQUENCE [LARGE SCALE GENOMIC DNA]</scope>
    <source>
        <strain evidence="3">M63</strain>
    </source>
</reference>
<name>A0A163XPL8_9BACL</name>
<dbReference type="AlphaFoldDB" id="A0A163XPL8"/>
<organism evidence="2 3">
    <name type="scientific">Paenibacillus elgii</name>
    <dbReference type="NCBI Taxonomy" id="189691"/>
    <lineage>
        <taxon>Bacteria</taxon>
        <taxon>Bacillati</taxon>
        <taxon>Bacillota</taxon>
        <taxon>Bacilli</taxon>
        <taxon>Bacillales</taxon>
        <taxon>Paenibacillaceae</taxon>
        <taxon>Paenibacillus</taxon>
    </lineage>
</organism>
<comment type="caution">
    <text evidence="2">The sequence shown here is derived from an EMBL/GenBank/DDBJ whole genome shotgun (WGS) entry which is preliminary data.</text>
</comment>
<sequence>METNENVRTMEYVGVDDWDRPVYKCIETGVLWKDVTLGSDNPNLYSCGNDFDGEPCSPIKSDLVVTFKTKHEENPYRFNYMMLSRLRSDCDYYLGYGNRNKSRLCGGSVKEHIEKMMELHNSFPEGQKPEWLTYEGILEYEKQMSE</sequence>
<dbReference type="Pfam" id="PF18824">
    <property type="entry name" value="LPD11"/>
    <property type="match status" value="1"/>
</dbReference>
<dbReference type="OrthoDB" id="9815272at2"/>
<evidence type="ECO:0000313" key="3">
    <source>
        <dbReference type="Proteomes" id="UP000076563"/>
    </source>
</evidence>